<reference evidence="2 3" key="1">
    <citation type="submission" date="2018-12" db="EMBL/GenBank/DDBJ databases">
        <title>Venturia inaequalis Genome Resource.</title>
        <authorList>
            <person name="Lichtner F.J."/>
        </authorList>
    </citation>
    <scope>NUCLEOTIDE SEQUENCE [LARGE SCALE GENOMIC DNA]</scope>
    <source>
        <strain evidence="2 3">120213</strain>
    </source>
</reference>
<name>A0A8H3VLN0_VENIN</name>
<organism evidence="2 3">
    <name type="scientific">Venturia inaequalis</name>
    <name type="common">Apple scab fungus</name>
    <dbReference type="NCBI Taxonomy" id="5025"/>
    <lineage>
        <taxon>Eukaryota</taxon>
        <taxon>Fungi</taxon>
        <taxon>Dikarya</taxon>
        <taxon>Ascomycota</taxon>
        <taxon>Pezizomycotina</taxon>
        <taxon>Dothideomycetes</taxon>
        <taxon>Pleosporomycetidae</taxon>
        <taxon>Venturiales</taxon>
        <taxon>Venturiaceae</taxon>
        <taxon>Venturia</taxon>
    </lineage>
</organism>
<proteinExistence type="predicted"/>
<keyword evidence="1" id="KW-1133">Transmembrane helix</keyword>
<keyword evidence="1" id="KW-0472">Membrane</keyword>
<evidence type="ECO:0000313" key="2">
    <source>
        <dbReference type="EMBL" id="KAE9989104.1"/>
    </source>
</evidence>
<dbReference type="InterPro" id="IPR021100">
    <property type="entry name" value="N-glycosylation_EOS1"/>
</dbReference>
<feature type="transmembrane region" description="Helical" evidence="1">
    <location>
        <begin position="165"/>
        <end position="186"/>
    </location>
</feature>
<dbReference type="PANTHER" id="PTHR28147">
    <property type="entry name" value="N-GLYCOSYLATION PROTEIN EOS1"/>
    <property type="match status" value="1"/>
</dbReference>
<evidence type="ECO:0000313" key="3">
    <source>
        <dbReference type="Proteomes" id="UP000447873"/>
    </source>
</evidence>
<feature type="transmembrane region" description="Helical" evidence="1">
    <location>
        <begin position="96"/>
        <end position="118"/>
    </location>
</feature>
<feature type="transmembrane region" description="Helical" evidence="1">
    <location>
        <begin position="133"/>
        <end position="153"/>
    </location>
</feature>
<dbReference type="GO" id="GO:0005789">
    <property type="term" value="C:endoplasmic reticulum membrane"/>
    <property type="evidence" value="ECO:0007669"/>
    <property type="project" value="InterPro"/>
</dbReference>
<evidence type="ECO:0000256" key="1">
    <source>
        <dbReference type="SAM" id="Phobius"/>
    </source>
</evidence>
<comment type="caution">
    <text evidence="2">The sequence shown here is derived from an EMBL/GenBank/DDBJ whole genome shotgun (WGS) entry which is preliminary data.</text>
</comment>
<dbReference type="AlphaFoldDB" id="A0A8H3VLN0"/>
<protein>
    <submittedName>
        <fullName evidence="2">Uncharacterized protein</fullName>
    </submittedName>
</protein>
<dbReference type="GO" id="GO:0006487">
    <property type="term" value="P:protein N-linked glycosylation"/>
    <property type="evidence" value="ECO:0007669"/>
    <property type="project" value="TreeGrafter"/>
</dbReference>
<accession>A0A8H3VLN0</accession>
<dbReference type="Pfam" id="PF12326">
    <property type="entry name" value="EOS1"/>
    <property type="match status" value="1"/>
</dbReference>
<sequence length="268" mass="29811">MLHIEHAFSPSFEHQESGPIPVQIPALDPPAYSATSPPGYSPDPPAYEPTALGLDDPALWSNAEPPPTATGSFHPRAAVILGLNAHWHKWLYFCRLLSVFPELRFGIPIIWTLLWFILGDEEVQTSFEARGNLIVVFMEVFLAAVWCAVSGYLSFFSMDCLMMRWLLIYSPIASIVRLITASFIYYVGTNFILQYSGSNLDPTLLLPGWILIAAILAMVYVSMHNRTTIKRQGDKSMYVLGAASFFTMCILLAPLYIGQRPSTSCLGL</sequence>
<dbReference type="Proteomes" id="UP000447873">
    <property type="component" value="Unassembled WGS sequence"/>
</dbReference>
<keyword evidence="1" id="KW-0812">Transmembrane</keyword>
<dbReference type="GO" id="GO:0034599">
    <property type="term" value="P:cellular response to oxidative stress"/>
    <property type="evidence" value="ECO:0007669"/>
    <property type="project" value="InterPro"/>
</dbReference>
<feature type="transmembrane region" description="Helical" evidence="1">
    <location>
        <begin position="237"/>
        <end position="257"/>
    </location>
</feature>
<dbReference type="PANTHER" id="PTHR28147:SF1">
    <property type="entry name" value="N-GLYCOSYLATION PROTEIN EOS1"/>
    <property type="match status" value="1"/>
</dbReference>
<gene>
    <name evidence="2" type="ORF">EG328_000035</name>
</gene>
<dbReference type="EMBL" id="WNWS01000001">
    <property type="protein sequence ID" value="KAE9989104.1"/>
    <property type="molecule type" value="Genomic_DNA"/>
</dbReference>
<feature type="transmembrane region" description="Helical" evidence="1">
    <location>
        <begin position="206"/>
        <end position="225"/>
    </location>
</feature>